<dbReference type="AlphaFoldDB" id="A0AAW3ZGV6"/>
<comment type="subcellular location">
    <subcellularLocation>
        <location evidence="1">Membrane</location>
        <topology evidence="1">Multi-pass membrane protein</topology>
    </subcellularLocation>
</comment>
<dbReference type="RefSeq" id="WP_192028689.1">
    <property type="nucleotide sequence ID" value="NZ_JACYTR010000008.1"/>
</dbReference>
<keyword evidence="4 6" id="KW-1133">Transmembrane helix</keyword>
<dbReference type="Pfam" id="PF04138">
    <property type="entry name" value="GtrA_DPMS_TM"/>
    <property type="match status" value="1"/>
</dbReference>
<dbReference type="Proteomes" id="UP000613768">
    <property type="component" value="Unassembled WGS sequence"/>
</dbReference>
<feature type="transmembrane region" description="Helical" evidence="6">
    <location>
        <begin position="72"/>
        <end position="97"/>
    </location>
</feature>
<proteinExistence type="inferred from homology"/>
<dbReference type="GO" id="GO:0005886">
    <property type="term" value="C:plasma membrane"/>
    <property type="evidence" value="ECO:0007669"/>
    <property type="project" value="TreeGrafter"/>
</dbReference>
<dbReference type="InterPro" id="IPR051401">
    <property type="entry name" value="GtrA_CellWall_Glycosyl"/>
</dbReference>
<evidence type="ECO:0000313" key="9">
    <source>
        <dbReference type="Proteomes" id="UP000613768"/>
    </source>
</evidence>
<accession>A0AAW3ZGV6</accession>
<comment type="caution">
    <text evidence="8">The sequence shown here is derived from an EMBL/GenBank/DDBJ whole genome shotgun (WGS) entry which is preliminary data.</text>
</comment>
<keyword evidence="3 6" id="KW-0812">Transmembrane</keyword>
<feature type="domain" description="GtrA/DPMS transmembrane" evidence="7">
    <location>
        <begin position="8"/>
        <end position="128"/>
    </location>
</feature>
<evidence type="ECO:0000256" key="6">
    <source>
        <dbReference type="SAM" id="Phobius"/>
    </source>
</evidence>
<feature type="transmembrane region" description="Helical" evidence="6">
    <location>
        <begin position="35"/>
        <end position="52"/>
    </location>
</feature>
<protein>
    <submittedName>
        <fullName evidence="8">GtrA family protein</fullName>
    </submittedName>
</protein>
<evidence type="ECO:0000256" key="4">
    <source>
        <dbReference type="ARBA" id="ARBA00022989"/>
    </source>
</evidence>
<evidence type="ECO:0000256" key="3">
    <source>
        <dbReference type="ARBA" id="ARBA00022692"/>
    </source>
</evidence>
<reference evidence="8 9" key="1">
    <citation type="submission" date="2020-09" db="EMBL/GenBank/DDBJ databases">
        <title>Pseudoxanthomonas sp. CAU 1598 isolated from sand of Yaerae Beach.</title>
        <authorList>
            <person name="Kim W."/>
        </authorList>
    </citation>
    <scope>NUCLEOTIDE SEQUENCE [LARGE SCALE GENOMIC DNA]</scope>
    <source>
        <strain evidence="8 9">CAU 1598</strain>
    </source>
</reference>
<evidence type="ECO:0000256" key="2">
    <source>
        <dbReference type="ARBA" id="ARBA00009399"/>
    </source>
</evidence>
<dbReference type="InterPro" id="IPR007267">
    <property type="entry name" value="GtrA_DPMS_TM"/>
</dbReference>
<keyword evidence="9" id="KW-1185">Reference proteome</keyword>
<dbReference type="PANTHER" id="PTHR38459:SF1">
    <property type="entry name" value="PROPHAGE BACTOPRENOL-LINKED GLUCOSE TRANSLOCASE HOMOLOG"/>
    <property type="match status" value="1"/>
</dbReference>
<feature type="transmembrane region" description="Helical" evidence="6">
    <location>
        <begin position="103"/>
        <end position="123"/>
    </location>
</feature>
<evidence type="ECO:0000259" key="7">
    <source>
        <dbReference type="Pfam" id="PF04138"/>
    </source>
</evidence>
<keyword evidence="5 6" id="KW-0472">Membrane</keyword>
<gene>
    <name evidence="8" type="ORF">IFO71_06290</name>
</gene>
<dbReference type="PANTHER" id="PTHR38459">
    <property type="entry name" value="PROPHAGE BACTOPRENOL-LINKED GLUCOSE TRANSLOCASE HOMOLOG"/>
    <property type="match status" value="1"/>
</dbReference>
<comment type="similarity">
    <text evidence="2">Belongs to the GtrA family.</text>
</comment>
<evidence type="ECO:0000256" key="1">
    <source>
        <dbReference type="ARBA" id="ARBA00004141"/>
    </source>
</evidence>
<organism evidence="8 9">
    <name type="scientific">Pseudomarimonas arenosa</name>
    <dbReference type="NCBI Taxonomy" id="2774145"/>
    <lineage>
        <taxon>Bacteria</taxon>
        <taxon>Pseudomonadati</taxon>
        <taxon>Pseudomonadota</taxon>
        <taxon>Gammaproteobacteria</taxon>
        <taxon>Lysobacterales</taxon>
        <taxon>Lysobacteraceae</taxon>
        <taxon>Pseudomarimonas</taxon>
    </lineage>
</organism>
<name>A0AAW3ZGV6_9GAMM</name>
<sequence>MRRQFLWFAVSGALAFLLDAGIVQGLVSLLAVDPYSARLVSVACAMVFTWLFNRSITFAGIRPEGQGLITEFLRYVGTQTGGLIVNYTTYSIVLWLLPWTKTWPVVAVAAGSIAGLSVNFLAAKRLVFERGRRA</sequence>
<evidence type="ECO:0000313" key="8">
    <source>
        <dbReference type="EMBL" id="MBD8525348.1"/>
    </source>
</evidence>
<dbReference type="GO" id="GO:0000271">
    <property type="term" value="P:polysaccharide biosynthetic process"/>
    <property type="evidence" value="ECO:0007669"/>
    <property type="project" value="InterPro"/>
</dbReference>
<evidence type="ECO:0000256" key="5">
    <source>
        <dbReference type="ARBA" id="ARBA00023136"/>
    </source>
</evidence>
<dbReference type="EMBL" id="JACYTR010000008">
    <property type="protein sequence ID" value="MBD8525348.1"/>
    <property type="molecule type" value="Genomic_DNA"/>
</dbReference>